<dbReference type="EC" id="2.1.1.80" evidence="2"/>
<keyword evidence="4 7" id="KW-0808">Transferase</keyword>
<dbReference type="InterPro" id="IPR036804">
    <property type="entry name" value="CheR_N_sf"/>
</dbReference>
<name>A0A517YK25_9BACT</name>
<protein>
    <recommendedName>
        <fullName evidence="2">protein-glutamate O-methyltransferase</fullName>
        <ecNumber evidence="2">2.1.1.80</ecNumber>
    </recommendedName>
</protein>
<gene>
    <name evidence="7" type="primary">cheR_2</name>
    <name evidence="7" type="ORF">ETAA8_57160</name>
</gene>
<evidence type="ECO:0000256" key="3">
    <source>
        <dbReference type="ARBA" id="ARBA00022603"/>
    </source>
</evidence>
<dbReference type="OrthoDB" id="288469at2"/>
<proteinExistence type="predicted"/>
<feature type="domain" description="CheR-type methyltransferase" evidence="6">
    <location>
        <begin position="2"/>
        <end position="279"/>
    </location>
</feature>
<dbReference type="Pfam" id="PF01739">
    <property type="entry name" value="CheR"/>
    <property type="match status" value="1"/>
</dbReference>
<dbReference type="GO" id="GO:0032259">
    <property type="term" value="P:methylation"/>
    <property type="evidence" value="ECO:0007669"/>
    <property type="project" value="UniProtKB-KW"/>
</dbReference>
<evidence type="ECO:0000256" key="1">
    <source>
        <dbReference type="ARBA" id="ARBA00001541"/>
    </source>
</evidence>
<evidence type="ECO:0000256" key="2">
    <source>
        <dbReference type="ARBA" id="ARBA00012534"/>
    </source>
</evidence>
<evidence type="ECO:0000256" key="5">
    <source>
        <dbReference type="ARBA" id="ARBA00022691"/>
    </source>
</evidence>
<dbReference type="InterPro" id="IPR022642">
    <property type="entry name" value="CheR_C"/>
</dbReference>
<keyword evidence="8" id="KW-1185">Reference proteome</keyword>
<dbReference type="PANTHER" id="PTHR24422">
    <property type="entry name" value="CHEMOTAXIS PROTEIN METHYLTRANSFERASE"/>
    <property type="match status" value="1"/>
</dbReference>
<dbReference type="KEGG" id="aagg:ETAA8_57160"/>
<dbReference type="Pfam" id="PF03705">
    <property type="entry name" value="CheR_N"/>
    <property type="match status" value="1"/>
</dbReference>
<dbReference type="Gene3D" id="3.40.50.150">
    <property type="entry name" value="Vaccinia Virus protein VP39"/>
    <property type="match status" value="1"/>
</dbReference>
<dbReference type="CDD" id="cd02440">
    <property type="entry name" value="AdoMet_MTases"/>
    <property type="match status" value="1"/>
</dbReference>
<dbReference type="Gene3D" id="1.10.155.10">
    <property type="entry name" value="Chemotaxis receptor methyltransferase CheR, N-terminal domain"/>
    <property type="match status" value="1"/>
</dbReference>
<dbReference type="AlphaFoldDB" id="A0A517YK25"/>
<evidence type="ECO:0000313" key="8">
    <source>
        <dbReference type="Proteomes" id="UP000315017"/>
    </source>
</evidence>
<accession>A0A517YK25</accession>
<dbReference type="RefSeq" id="WP_145096270.1">
    <property type="nucleotide sequence ID" value="NZ_CP036274.1"/>
</dbReference>
<dbReference type="GO" id="GO:0008983">
    <property type="term" value="F:protein-glutamate O-methyltransferase activity"/>
    <property type="evidence" value="ECO:0007669"/>
    <property type="project" value="UniProtKB-EC"/>
</dbReference>
<dbReference type="SUPFAM" id="SSF53335">
    <property type="entry name" value="S-adenosyl-L-methionine-dependent methyltransferases"/>
    <property type="match status" value="1"/>
</dbReference>
<dbReference type="PRINTS" id="PR00996">
    <property type="entry name" value="CHERMTFRASE"/>
</dbReference>
<dbReference type="SUPFAM" id="SSF47757">
    <property type="entry name" value="Chemotaxis receptor methyltransferase CheR, N-terminal domain"/>
    <property type="match status" value="1"/>
</dbReference>
<evidence type="ECO:0000313" key="7">
    <source>
        <dbReference type="EMBL" id="QDU30570.1"/>
    </source>
</evidence>
<keyword evidence="5" id="KW-0949">S-adenosyl-L-methionine</keyword>
<dbReference type="InterPro" id="IPR029063">
    <property type="entry name" value="SAM-dependent_MTases_sf"/>
</dbReference>
<evidence type="ECO:0000259" key="6">
    <source>
        <dbReference type="PROSITE" id="PS50123"/>
    </source>
</evidence>
<sequence length="279" mass="31727">MTTATETLISPELMMRYGKLIYDVTGIRISPQKQALLANRVRRRLKATNIADFEGYLRHLQKLKPANAEWDLFLQEITTHETYLFRDESHWTWFQDQYLAAISQEAIAGKRPRSLRIWSAACSTGDEAYSAAVCVAACVKQMSPWTIKIIGTDIGIGAVEQARQATFSQRAMKLVPPSLRTRYFTAAEEPEFSKAKPELSALVQFRQHNLLDPLREQPFDLIFLKNVLIYFDEASKQRVVANVLKLLAPGGYLVAGAAEGISDHLKNLKRIHAWLYRNE</sequence>
<dbReference type="InterPro" id="IPR022641">
    <property type="entry name" value="CheR_N"/>
</dbReference>
<organism evidence="7 8">
    <name type="scientific">Anatilimnocola aggregata</name>
    <dbReference type="NCBI Taxonomy" id="2528021"/>
    <lineage>
        <taxon>Bacteria</taxon>
        <taxon>Pseudomonadati</taxon>
        <taxon>Planctomycetota</taxon>
        <taxon>Planctomycetia</taxon>
        <taxon>Pirellulales</taxon>
        <taxon>Pirellulaceae</taxon>
        <taxon>Anatilimnocola</taxon>
    </lineage>
</organism>
<reference evidence="7 8" key="1">
    <citation type="submission" date="2019-02" db="EMBL/GenBank/DDBJ databases">
        <title>Deep-cultivation of Planctomycetes and their phenomic and genomic characterization uncovers novel biology.</title>
        <authorList>
            <person name="Wiegand S."/>
            <person name="Jogler M."/>
            <person name="Boedeker C."/>
            <person name="Pinto D."/>
            <person name="Vollmers J."/>
            <person name="Rivas-Marin E."/>
            <person name="Kohn T."/>
            <person name="Peeters S.H."/>
            <person name="Heuer A."/>
            <person name="Rast P."/>
            <person name="Oberbeckmann S."/>
            <person name="Bunk B."/>
            <person name="Jeske O."/>
            <person name="Meyerdierks A."/>
            <person name="Storesund J.E."/>
            <person name="Kallscheuer N."/>
            <person name="Luecker S."/>
            <person name="Lage O.M."/>
            <person name="Pohl T."/>
            <person name="Merkel B.J."/>
            <person name="Hornburger P."/>
            <person name="Mueller R.-W."/>
            <person name="Bruemmer F."/>
            <person name="Labrenz M."/>
            <person name="Spormann A.M."/>
            <person name="Op den Camp H."/>
            <person name="Overmann J."/>
            <person name="Amann R."/>
            <person name="Jetten M.S.M."/>
            <person name="Mascher T."/>
            <person name="Medema M.H."/>
            <person name="Devos D.P."/>
            <person name="Kaster A.-K."/>
            <person name="Ovreas L."/>
            <person name="Rohde M."/>
            <person name="Galperin M.Y."/>
            <person name="Jogler C."/>
        </authorList>
    </citation>
    <scope>NUCLEOTIDE SEQUENCE [LARGE SCALE GENOMIC DNA]</scope>
    <source>
        <strain evidence="7 8">ETA_A8</strain>
    </source>
</reference>
<comment type="catalytic activity">
    <reaction evidence="1">
        <text>L-glutamyl-[protein] + S-adenosyl-L-methionine = [protein]-L-glutamate 5-O-methyl ester + S-adenosyl-L-homocysteine</text>
        <dbReference type="Rhea" id="RHEA:24452"/>
        <dbReference type="Rhea" id="RHEA-COMP:10208"/>
        <dbReference type="Rhea" id="RHEA-COMP:10311"/>
        <dbReference type="ChEBI" id="CHEBI:29973"/>
        <dbReference type="ChEBI" id="CHEBI:57856"/>
        <dbReference type="ChEBI" id="CHEBI:59789"/>
        <dbReference type="ChEBI" id="CHEBI:82795"/>
        <dbReference type="EC" id="2.1.1.80"/>
    </reaction>
</comment>
<dbReference type="PROSITE" id="PS50123">
    <property type="entry name" value="CHER"/>
    <property type="match status" value="1"/>
</dbReference>
<evidence type="ECO:0000256" key="4">
    <source>
        <dbReference type="ARBA" id="ARBA00022679"/>
    </source>
</evidence>
<dbReference type="InterPro" id="IPR000780">
    <property type="entry name" value="CheR_MeTrfase"/>
</dbReference>
<keyword evidence="3 7" id="KW-0489">Methyltransferase</keyword>
<dbReference type="EMBL" id="CP036274">
    <property type="protein sequence ID" value="QDU30570.1"/>
    <property type="molecule type" value="Genomic_DNA"/>
</dbReference>
<dbReference type="Proteomes" id="UP000315017">
    <property type="component" value="Chromosome"/>
</dbReference>
<dbReference type="PANTHER" id="PTHR24422:SF19">
    <property type="entry name" value="CHEMOTAXIS PROTEIN METHYLTRANSFERASE"/>
    <property type="match status" value="1"/>
</dbReference>
<dbReference type="InterPro" id="IPR050903">
    <property type="entry name" value="Bact_Chemotaxis_MeTrfase"/>
</dbReference>
<dbReference type="SMART" id="SM00138">
    <property type="entry name" value="MeTrc"/>
    <property type="match status" value="1"/>
</dbReference>